<gene>
    <name evidence="1" type="ORF">BDN71DRAFT_1402098</name>
</gene>
<comment type="caution">
    <text evidence="1">The sequence shown here is derived from an EMBL/GenBank/DDBJ whole genome shotgun (WGS) entry which is preliminary data.</text>
</comment>
<feature type="non-terminal residue" evidence="1">
    <location>
        <position position="1"/>
    </location>
</feature>
<dbReference type="AlphaFoldDB" id="A0A9P5ZJ04"/>
<dbReference type="Pfam" id="PF18758">
    <property type="entry name" value="KDZ"/>
    <property type="match status" value="1"/>
</dbReference>
<protein>
    <submittedName>
        <fullName evidence="1">Uncharacterized protein</fullName>
    </submittedName>
</protein>
<dbReference type="EMBL" id="MU154681">
    <property type="protein sequence ID" value="KAF9489147.1"/>
    <property type="molecule type" value="Genomic_DNA"/>
</dbReference>
<keyword evidence="2" id="KW-1185">Reference proteome</keyword>
<evidence type="ECO:0000313" key="1">
    <source>
        <dbReference type="EMBL" id="KAF9489147.1"/>
    </source>
</evidence>
<reference evidence="1" key="1">
    <citation type="submission" date="2020-11" db="EMBL/GenBank/DDBJ databases">
        <authorList>
            <consortium name="DOE Joint Genome Institute"/>
            <person name="Ahrendt S."/>
            <person name="Riley R."/>
            <person name="Andreopoulos W."/>
            <person name="Labutti K."/>
            <person name="Pangilinan J."/>
            <person name="Ruiz-Duenas F.J."/>
            <person name="Barrasa J.M."/>
            <person name="Sanchez-Garcia M."/>
            <person name="Camarero S."/>
            <person name="Miyauchi S."/>
            <person name="Serrano A."/>
            <person name="Linde D."/>
            <person name="Babiker R."/>
            <person name="Drula E."/>
            <person name="Ayuso-Fernandez I."/>
            <person name="Pacheco R."/>
            <person name="Padilla G."/>
            <person name="Ferreira P."/>
            <person name="Barriuso J."/>
            <person name="Kellner H."/>
            <person name="Castanera R."/>
            <person name="Alfaro M."/>
            <person name="Ramirez L."/>
            <person name="Pisabarro A.G."/>
            <person name="Kuo A."/>
            <person name="Tritt A."/>
            <person name="Lipzen A."/>
            <person name="He G."/>
            <person name="Yan M."/>
            <person name="Ng V."/>
            <person name="Cullen D."/>
            <person name="Martin F."/>
            <person name="Rosso M.-N."/>
            <person name="Henrissat B."/>
            <person name="Hibbett D."/>
            <person name="Martinez A.T."/>
            <person name="Grigoriev I.V."/>
        </authorList>
    </citation>
    <scope>NUCLEOTIDE SEQUENCE</scope>
    <source>
        <strain evidence="1">ATCC 90797</strain>
    </source>
</reference>
<proteinExistence type="predicted"/>
<accession>A0A9P5ZJ04</accession>
<organism evidence="1 2">
    <name type="scientific">Pleurotus eryngii</name>
    <name type="common">Boletus of the steppes</name>
    <dbReference type="NCBI Taxonomy" id="5323"/>
    <lineage>
        <taxon>Eukaryota</taxon>
        <taxon>Fungi</taxon>
        <taxon>Dikarya</taxon>
        <taxon>Basidiomycota</taxon>
        <taxon>Agaricomycotina</taxon>
        <taxon>Agaricomycetes</taxon>
        <taxon>Agaricomycetidae</taxon>
        <taxon>Agaricales</taxon>
        <taxon>Pleurotineae</taxon>
        <taxon>Pleurotaceae</taxon>
        <taxon>Pleurotus</taxon>
    </lineage>
</organism>
<name>A0A9P5ZJ04_PLEER</name>
<dbReference type="Proteomes" id="UP000807025">
    <property type="component" value="Unassembled WGS sequence"/>
</dbReference>
<dbReference type="InterPro" id="IPR040521">
    <property type="entry name" value="KDZ"/>
</dbReference>
<evidence type="ECO:0000313" key="2">
    <source>
        <dbReference type="Proteomes" id="UP000807025"/>
    </source>
</evidence>
<sequence>STGIRGIICEHHGLVCCNRFGDLQKGKRYANMDFLLFQTLVRATFGRLLLSYDIACQYSRNLFRRMKQMPTTLQLSDNTASRFDFVVPKFHLYGHGTQCQLWYLINLCPGCAQSNLEDLEHWWVHINPVSMSTKLISPWTCCETIDDHAHGWNWRKVTNFGM</sequence>
<dbReference type="OrthoDB" id="3257768at2759"/>